<dbReference type="RefSeq" id="WP_020583566.1">
    <property type="nucleotide sequence ID" value="NZ_JOJP01000001.1"/>
</dbReference>
<dbReference type="GO" id="GO:0005737">
    <property type="term" value="C:cytoplasm"/>
    <property type="evidence" value="ECO:0007669"/>
    <property type="project" value="InterPro"/>
</dbReference>
<protein>
    <recommendedName>
        <fullName evidence="4">Phosphohistidine phosphatase</fullName>
    </recommendedName>
</protein>
<dbReference type="Proteomes" id="UP000027997">
    <property type="component" value="Unassembled WGS sequence"/>
</dbReference>
<evidence type="ECO:0000313" key="3">
    <source>
        <dbReference type="Proteomes" id="UP000027997"/>
    </source>
</evidence>
<dbReference type="InterPro" id="IPR013078">
    <property type="entry name" value="His_Pase_superF_clade-1"/>
</dbReference>
<dbReference type="Gene3D" id="3.40.50.1240">
    <property type="entry name" value="Phosphoglycerate mutase-like"/>
    <property type="match status" value="1"/>
</dbReference>
<dbReference type="CDD" id="cd07067">
    <property type="entry name" value="HP_PGM_like"/>
    <property type="match status" value="1"/>
</dbReference>
<dbReference type="STRING" id="305900.GV64_14825"/>
<dbReference type="SUPFAM" id="SSF53254">
    <property type="entry name" value="Phosphoglycerate mutase-like"/>
    <property type="match status" value="1"/>
</dbReference>
<proteinExistence type="predicted"/>
<dbReference type="SMART" id="SM00855">
    <property type="entry name" value="PGAM"/>
    <property type="match status" value="1"/>
</dbReference>
<dbReference type="Pfam" id="PF00300">
    <property type="entry name" value="His_Phos_1"/>
    <property type="match status" value="1"/>
</dbReference>
<dbReference type="AlphaFoldDB" id="A0A081KCG7"/>
<evidence type="ECO:0000256" key="1">
    <source>
        <dbReference type="SAM" id="MobiDB-lite"/>
    </source>
</evidence>
<dbReference type="InterPro" id="IPR029033">
    <property type="entry name" value="His_PPase_superfam"/>
</dbReference>
<dbReference type="InterPro" id="IPR004449">
    <property type="entry name" value="SixA"/>
</dbReference>
<evidence type="ECO:0000313" key="2">
    <source>
        <dbReference type="EMBL" id="KEI71843.1"/>
    </source>
</evidence>
<dbReference type="EMBL" id="JOJP01000001">
    <property type="protein sequence ID" value="KEI71843.1"/>
    <property type="molecule type" value="Genomic_DNA"/>
</dbReference>
<comment type="caution">
    <text evidence="2">The sequence shown here is derived from an EMBL/GenBank/DDBJ whole genome shotgun (WGS) entry which is preliminary data.</text>
</comment>
<dbReference type="GO" id="GO:0070297">
    <property type="term" value="P:regulation of phosphorelay signal transduction system"/>
    <property type="evidence" value="ECO:0007669"/>
    <property type="project" value="TreeGrafter"/>
</dbReference>
<feature type="region of interest" description="Disordered" evidence="1">
    <location>
        <begin position="1"/>
        <end position="24"/>
    </location>
</feature>
<dbReference type="PANTHER" id="PTHR48100">
    <property type="entry name" value="BROAD-SPECIFICITY PHOSPHATASE YOR283W-RELATED"/>
    <property type="match status" value="1"/>
</dbReference>
<dbReference type="InterPro" id="IPR050275">
    <property type="entry name" value="PGM_Phosphatase"/>
</dbReference>
<organism evidence="2 3">
    <name type="scientific">Endozoicomonas elysicola</name>
    <dbReference type="NCBI Taxonomy" id="305900"/>
    <lineage>
        <taxon>Bacteria</taxon>
        <taxon>Pseudomonadati</taxon>
        <taxon>Pseudomonadota</taxon>
        <taxon>Gammaproteobacteria</taxon>
        <taxon>Oceanospirillales</taxon>
        <taxon>Endozoicomonadaceae</taxon>
        <taxon>Endozoicomonas</taxon>
    </lineage>
</organism>
<sequence>MKLIIMRHGQASWSAPSDRERPLTEQGAREVSSTVASLASQKVDRIFSSPYFRAQQTARIAAEAFGCGVETLAELEPEGSPQALLQVLPETGVVLLASHMPMVGYLSGLLCEGVPQSGPSFQTGMALILEMDIVAPGMARVLERIIPQL</sequence>
<gene>
    <name evidence="2" type="ORF">GV64_14825</name>
</gene>
<name>A0A081KCG7_9GAMM</name>
<keyword evidence="3" id="KW-1185">Reference proteome</keyword>
<dbReference type="eggNOG" id="COG2062">
    <property type="taxonomic scope" value="Bacteria"/>
</dbReference>
<dbReference type="GO" id="GO:0101006">
    <property type="term" value="F:protein histidine phosphatase activity"/>
    <property type="evidence" value="ECO:0007669"/>
    <property type="project" value="InterPro"/>
</dbReference>
<evidence type="ECO:0008006" key="4">
    <source>
        <dbReference type="Google" id="ProtNLM"/>
    </source>
</evidence>
<dbReference type="NCBIfam" id="TIGR00249">
    <property type="entry name" value="sixA"/>
    <property type="match status" value="1"/>
</dbReference>
<dbReference type="PANTHER" id="PTHR48100:SF15">
    <property type="entry name" value="SEDOHEPTULOSE 1,7-BISPHOSPHATASE"/>
    <property type="match status" value="1"/>
</dbReference>
<reference evidence="2 3" key="1">
    <citation type="submission" date="2014-06" db="EMBL/GenBank/DDBJ databases">
        <title>Whole Genome Sequences of Three Symbiotic Endozoicomonas Bacteria.</title>
        <authorList>
            <person name="Neave M.J."/>
            <person name="Apprill A."/>
            <person name="Voolstra C.R."/>
        </authorList>
    </citation>
    <scope>NUCLEOTIDE SEQUENCE [LARGE SCALE GENOMIC DNA]</scope>
    <source>
        <strain evidence="2 3">DSM 22380</strain>
    </source>
</reference>
<accession>A0A081KCG7</accession>